<dbReference type="GO" id="GO:0005634">
    <property type="term" value="C:nucleus"/>
    <property type="evidence" value="ECO:0007669"/>
    <property type="project" value="UniProtKB-SubCell"/>
</dbReference>
<dbReference type="PROSITE" id="PS00842">
    <property type="entry name" value="XPG_2"/>
    <property type="match status" value="1"/>
</dbReference>
<dbReference type="FunFam" id="3.40.50.1010:FF:000046">
    <property type="entry name" value="RAD2p Single-stranded DNA endonuclease"/>
    <property type="match status" value="1"/>
</dbReference>
<evidence type="ECO:0000256" key="8">
    <source>
        <dbReference type="ARBA" id="ARBA00022801"/>
    </source>
</evidence>
<feature type="domain" description="XPG N-terminal" evidence="14">
    <location>
        <begin position="1"/>
        <end position="98"/>
    </location>
</feature>
<dbReference type="SUPFAM" id="SSF47807">
    <property type="entry name" value="5' to 3' exonuclease, C-terminal subdomain"/>
    <property type="match status" value="1"/>
</dbReference>
<feature type="region of interest" description="Disordered" evidence="12">
    <location>
        <begin position="346"/>
        <end position="377"/>
    </location>
</feature>
<evidence type="ECO:0000256" key="7">
    <source>
        <dbReference type="ARBA" id="ARBA00022763"/>
    </source>
</evidence>
<dbReference type="PANTHER" id="PTHR16171:SF7">
    <property type="entry name" value="DNA REPAIR PROTEIN RAD2"/>
    <property type="match status" value="1"/>
</dbReference>
<reference evidence="15 16" key="1">
    <citation type="submission" date="2017-06" db="EMBL/GenBank/DDBJ databases">
        <title>Global population genomics of the pathogenic fungus Cryptococcus neoformans var. grubii.</title>
        <authorList>
            <person name="Cuomo C."/>
            <person name="Litvintseva A."/>
            <person name="Chen Y."/>
            <person name="Young S."/>
            <person name="Zeng Q."/>
            <person name="Chapman S."/>
            <person name="Gujja S."/>
            <person name="Saif S."/>
            <person name="Birren B."/>
        </authorList>
    </citation>
    <scope>NUCLEOTIDE SEQUENCE [LARGE SCALE GENOMIC DNA]</scope>
    <source>
        <strain evidence="15 16">Tu259-1</strain>
    </source>
</reference>
<feature type="region of interest" description="Disordered" evidence="12">
    <location>
        <begin position="164"/>
        <end position="221"/>
    </location>
</feature>
<evidence type="ECO:0000256" key="10">
    <source>
        <dbReference type="ARBA" id="ARBA00023204"/>
    </source>
</evidence>
<dbReference type="CDD" id="cd09868">
    <property type="entry name" value="PIN_XPG_RAD2"/>
    <property type="match status" value="2"/>
</dbReference>
<keyword evidence="9" id="KW-0460">Magnesium</keyword>
<keyword evidence="6" id="KW-0255">Endonuclease</keyword>
<keyword evidence="7" id="KW-0227">DNA damage</keyword>
<comment type="similarity">
    <text evidence="3">Belongs to the XPG/RAD2 endonuclease family. XPG subfamily.</text>
</comment>
<name>A0A854QL51_CRYNE</name>
<comment type="caution">
    <text evidence="15">The sequence shown here is derived from an EMBL/GenBank/DDBJ whole genome shotgun (WGS) entry which is preliminary data.</text>
</comment>
<feature type="region of interest" description="Disordered" evidence="12">
    <location>
        <begin position="584"/>
        <end position="648"/>
    </location>
</feature>
<dbReference type="GO" id="GO:0003697">
    <property type="term" value="F:single-stranded DNA binding"/>
    <property type="evidence" value="ECO:0007669"/>
    <property type="project" value="InterPro"/>
</dbReference>
<feature type="region of interest" description="Disordered" evidence="12">
    <location>
        <begin position="665"/>
        <end position="826"/>
    </location>
</feature>
<evidence type="ECO:0000259" key="14">
    <source>
        <dbReference type="SMART" id="SM00485"/>
    </source>
</evidence>
<feature type="compositionally biased region" description="Acidic residues" evidence="12">
    <location>
        <begin position="534"/>
        <end position="549"/>
    </location>
</feature>
<dbReference type="InterPro" id="IPR019974">
    <property type="entry name" value="XPG_CS"/>
</dbReference>
<dbReference type="Pfam" id="PF00867">
    <property type="entry name" value="XPG_I"/>
    <property type="match status" value="1"/>
</dbReference>
<comment type="cofactor">
    <cofactor evidence="1">
        <name>Mg(2+)</name>
        <dbReference type="ChEBI" id="CHEBI:18420"/>
    </cofactor>
</comment>
<dbReference type="InterPro" id="IPR036279">
    <property type="entry name" value="5-3_exonuclease_C_sf"/>
</dbReference>
<feature type="compositionally biased region" description="Basic and acidic residues" evidence="12">
    <location>
        <begin position="1171"/>
        <end position="1182"/>
    </location>
</feature>
<feature type="region of interest" description="Disordered" evidence="12">
    <location>
        <begin position="1168"/>
        <end position="1271"/>
    </location>
</feature>
<feature type="compositionally biased region" description="Basic and acidic residues" evidence="12">
    <location>
        <begin position="738"/>
        <end position="747"/>
    </location>
</feature>
<dbReference type="Gene3D" id="3.40.50.1010">
    <property type="entry name" value="5'-nuclease"/>
    <property type="match status" value="2"/>
</dbReference>
<evidence type="ECO:0000256" key="11">
    <source>
        <dbReference type="ARBA" id="ARBA00023242"/>
    </source>
</evidence>
<evidence type="ECO:0000256" key="5">
    <source>
        <dbReference type="ARBA" id="ARBA00022723"/>
    </source>
</evidence>
<feature type="compositionally biased region" description="Basic residues" evidence="12">
    <location>
        <begin position="1211"/>
        <end position="1223"/>
    </location>
</feature>
<accession>A0A854QL51</accession>
<keyword evidence="10" id="KW-0234">DNA repair</keyword>
<dbReference type="InterPro" id="IPR008918">
    <property type="entry name" value="HhH2"/>
</dbReference>
<dbReference type="GO" id="GO:0016788">
    <property type="term" value="F:hydrolase activity, acting on ester bonds"/>
    <property type="evidence" value="ECO:0007669"/>
    <property type="project" value="InterPro"/>
</dbReference>
<dbReference type="SMART" id="SM00484">
    <property type="entry name" value="XPGI"/>
    <property type="match status" value="1"/>
</dbReference>
<comment type="subcellular location">
    <subcellularLocation>
        <location evidence="2">Nucleus</location>
    </subcellularLocation>
</comment>
<feature type="compositionally biased region" description="Acidic residues" evidence="12">
    <location>
        <begin position="756"/>
        <end position="771"/>
    </location>
</feature>
<dbReference type="Gene3D" id="1.10.150.20">
    <property type="entry name" value="5' to 3' exonuclease, C-terminal subdomain"/>
    <property type="match status" value="1"/>
</dbReference>
<sequence length="1271" mass="139559">MGVKGLWSLLNPVARPVQIEGMEGKRLAIDSSIWLYQFQATMRDKDGRVLVNAHVLGFLRRINKLLFHGIKPVFVFDGGAPALKRSTIAERKRKKTGAAANHAKVAEKFFAAQMRREAVKAAQVAQEQKEAKAAAEAAAEYARRYPDEAGEQIAEGAVYLEDLEGRAGPSRPPSPGPAQSEGADPSAVPTDPEKRRKYFKKHDPYRLPAAEMPTVSTSDRPDARLATEEELKQFIDEVHPEDIDIESAEFRALPTEVQYEIIGDLRIRSRQQSHRRLADMLRAAPTPLDFSKAQIKHLSQRNALTQQLLTVTDMVGKAHLTIPVRIAAERNREYVLVKKDETEGGGWALGIREGSKEKPIEVEPTEPKTESEDDSDIELVSPPPQAAMDQDLREYRRQQVLEAIAARYAPKRPARAPLDVAVTPFGPSRTASSKPLFDVDGEGEEEVVPTANDEALALALQQEELGDDEMEVDEDLAKALALSRRDAERKSRSENEGFRVVGVEKDELTEEEDGDMEEVDLVPSGTVTPAQVDVEAEASEDEDEFEEVDTSSTTLSSSRVSLGASIAPGMETLEIAATHPNSTRMINPIVVDDDDDDDDEGDPVVSTFTEKGGPVYRPPTASDLPERAAQSSGEQALPAISSLPQMSQSTVVPIRPKALHKLNSAVNVPSPLRNVAQPKSPKSSPISVDAVPVPADGPDLSFTLEATNPIEIRGAPSPDMIPPRSPPSPDLYGSGSLERPHFPERPSPHSPVMYNEMDDDDDEGSQIDENDETRSTYSWSRSPTPPPRPLRTTESDVSLNSAASPSPALVAAPRDDDEDDGDLAPADVAAESDDYARFVASIKNRDLNEVRGEIDDEIRVLNSENRVAMRDSDEITQSMIAQIQTLLRHFGIPYITAPMEAEAQCAKLAQLGLVDGIITDDSDVFLFGGGQCFKNIFNDAKYVECFLLADVERELMLTRERLISLAYFLGSDYTLGLPGVGPVMGLEILANFPGERGLYDFKEWWGRVQRGNDTEEESGTKWRKSFKRRFLKSIYLTADWPDPLVREAYLYPTVDESEEPFHWGFPRLSALRTFLHEELFWSISKVDDELTPIVQRVSLRGKHGALNKQGTLDPFFDLSAGAGHYAPRKRGMNVSKRLMGVIKQFKEAEARISKGEDLDAGAILAEEDDEEKVKGRGEEKGKVKGKRKADEEEAGDDGKESGSNRNSNSNSKKKKTSAQRSKRAGTASSVGDSVASSEGRSRSTSTSARGRAGSRSRGRGRGKGKGAGNEE</sequence>
<evidence type="ECO:0000256" key="2">
    <source>
        <dbReference type="ARBA" id="ARBA00004123"/>
    </source>
</evidence>
<feature type="compositionally biased region" description="Low complexity" evidence="12">
    <location>
        <begin position="1235"/>
        <end position="1251"/>
    </location>
</feature>
<dbReference type="InterPro" id="IPR006084">
    <property type="entry name" value="XPG/Rad2"/>
</dbReference>
<evidence type="ECO:0000256" key="12">
    <source>
        <dbReference type="SAM" id="MobiDB-lite"/>
    </source>
</evidence>
<organism evidence="15 16">
    <name type="scientific">Cryptococcus neoformans Tu259-1</name>
    <dbReference type="NCBI Taxonomy" id="1230072"/>
    <lineage>
        <taxon>Eukaryota</taxon>
        <taxon>Fungi</taxon>
        <taxon>Dikarya</taxon>
        <taxon>Basidiomycota</taxon>
        <taxon>Agaricomycotina</taxon>
        <taxon>Tremellomycetes</taxon>
        <taxon>Tremellales</taxon>
        <taxon>Cryptococcaceae</taxon>
        <taxon>Cryptococcus</taxon>
        <taxon>Cryptococcus neoformans species complex</taxon>
    </lineage>
</organism>
<dbReference type="OrthoDB" id="31113at2759"/>
<protein>
    <submittedName>
        <fullName evidence="15">DNA excision repair protein ERCC-5</fullName>
    </submittedName>
</protein>
<gene>
    <name evidence="15" type="ORF">C361_00332</name>
</gene>
<feature type="compositionally biased region" description="Basic and acidic residues" evidence="12">
    <location>
        <begin position="353"/>
        <end position="370"/>
    </location>
</feature>
<dbReference type="PROSITE" id="PS50330">
    <property type="entry name" value="UIM"/>
    <property type="match status" value="1"/>
</dbReference>
<dbReference type="GO" id="GO:0006289">
    <property type="term" value="P:nucleotide-excision repair"/>
    <property type="evidence" value="ECO:0007669"/>
    <property type="project" value="InterPro"/>
</dbReference>
<feature type="compositionally biased region" description="Low complexity" evidence="12">
    <location>
        <begin position="790"/>
        <end position="812"/>
    </location>
</feature>
<dbReference type="Proteomes" id="UP000199727">
    <property type="component" value="Unassembled WGS sequence"/>
</dbReference>
<keyword evidence="8" id="KW-0378">Hydrolase</keyword>
<keyword evidence="5" id="KW-0479">Metal-binding</keyword>
<feature type="compositionally biased region" description="Basic residues" evidence="12">
    <location>
        <begin position="1252"/>
        <end position="1264"/>
    </location>
</feature>
<dbReference type="InterPro" id="IPR003903">
    <property type="entry name" value="UIM_dom"/>
</dbReference>
<feature type="compositionally biased region" description="Pro residues" evidence="12">
    <location>
        <begin position="719"/>
        <end position="729"/>
    </location>
</feature>
<dbReference type="CDD" id="cd09904">
    <property type="entry name" value="H3TH_XPG"/>
    <property type="match status" value="1"/>
</dbReference>
<dbReference type="PROSITE" id="PS00841">
    <property type="entry name" value="XPG_1"/>
    <property type="match status" value="1"/>
</dbReference>
<feature type="compositionally biased region" description="Basic and acidic residues" evidence="12">
    <location>
        <begin position="483"/>
        <end position="506"/>
    </location>
</feature>
<dbReference type="SUPFAM" id="SSF88723">
    <property type="entry name" value="PIN domain-like"/>
    <property type="match status" value="1"/>
</dbReference>
<dbReference type="GO" id="GO:0004520">
    <property type="term" value="F:DNA endonuclease activity"/>
    <property type="evidence" value="ECO:0007669"/>
    <property type="project" value="TreeGrafter"/>
</dbReference>
<evidence type="ECO:0000256" key="6">
    <source>
        <dbReference type="ARBA" id="ARBA00022759"/>
    </source>
</evidence>
<dbReference type="PANTHER" id="PTHR16171">
    <property type="entry name" value="DNA REPAIR PROTEIN COMPLEMENTING XP-G CELLS-RELATED"/>
    <property type="match status" value="1"/>
</dbReference>
<keyword evidence="11" id="KW-0539">Nucleus</keyword>
<dbReference type="Pfam" id="PF00752">
    <property type="entry name" value="XPG_N"/>
    <property type="match status" value="1"/>
</dbReference>
<feature type="compositionally biased region" description="Acidic residues" evidence="12">
    <location>
        <begin position="591"/>
        <end position="602"/>
    </location>
</feature>
<feature type="compositionally biased region" description="Acidic residues" evidence="12">
    <location>
        <begin position="507"/>
        <end position="520"/>
    </location>
</feature>
<evidence type="ECO:0000259" key="13">
    <source>
        <dbReference type="SMART" id="SM00484"/>
    </source>
</evidence>
<evidence type="ECO:0000256" key="9">
    <source>
        <dbReference type="ARBA" id="ARBA00022842"/>
    </source>
</evidence>
<feature type="region of interest" description="Disordered" evidence="12">
    <location>
        <begin position="482"/>
        <end position="560"/>
    </location>
</feature>
<keyword evidence="4" id="KW-0540">Nuclease</keyword>
<dbReference type="PRINTS" id="PR00853">
    <property type="entry name" value="XPGRADSUPER"/>
</dbReference>
<dbReference type="InterPro" id="IPR001044">
    <property type="entry name" value="XPG/Rad2_eukaryotes"/>
</dbReference>
<feature type="domain" description="XPG-I" evidence="13">
    <location>
        <begin position="888"/>
        <end position="957"/>
    </location>
</feature>
<proteinExistence type="inferred from homology"/>
<dbReference type="InterPro" id="IPR006085">
    <property type="entry name" value="XPG_DNA_repair_N"/>
</dbReference>
<dbReference type="SMART" id="SM00279">
    <property type="entry name" value="HhH2"/>
    <property type="match status" value="1"/>
</dbReference>
<evidence type="ECO:0000313" key="16">
    <source>
        <dbReference type="Proteomes" id="UP000199727"/>
    </source>
</evidence>
<dbReference type="InterPro" id="IPR006086">
    <property type="entry name" value="XPG-I_dom"/>
</dbReference>
<evidence type="ECO:0000256" key="3">
    <source>
        <dbReference type="ARBA" id="ARBA00005283"/>
    </source>
</evidence>
<dbReference type="InterPro" id="IPR029060">
    <property type="entry name" value="PIN-like_dom_sf"/>
</dbReference>
<dbReference type="SMART" id="SM00485">
    <property type="entry name" value="XPGN"/>
    <property type="match status" value="1"/>
</dbReference>
<evidence type="ECO:0000256" key="1">
    <source>
        <dbReference type="ARBA" id="ARBA00001946"/>
    </source>
</evidence>
<dbReference type="AlphaFoldDB" id="A0A854QL51"/>
<dbReference type="PRINTS" id="PR00066">
    <property type="entry name" value="XRODRMPGMNTG"/>
</dbReference>
<dbReference type="GO" id="GO:0046872">
    <property type="term" value="F:metal ion binding"/>
    <property type="evidence" value="ECO:0007669"/>
    <property type="project" value="UniProtKB-KW"/>
</dbReference>
<evidence type="ECO:0000313" key="15">
    <source>
        <dbReference type="EMBL" id="OXG29898.1"/>
    </source>
</evidence>
<dbReference type="EMBL" id="AMKT01000007">
    <property type="protein sequence ID" value="OXG29898.1"/>
    <property type="molecule type" value="Genomic_DNA"/>
</dbReference>
<evidence type="ECO:0000256" key="4">
    <source>
        <dbReference type="ARBA" id="ARBA00022722"/>
    </source>
</evidence>